<gene>
    <name evidence="2" type="ORF">OS493_006903</name>
</gene>
<comment type="caution">
    <text evidence="2">The sequence shown here is derived from an EMBL/GenBank/DDBJ whole genome shotgun (WGS) entry which is preliminary data.</text>
</comment>
<dbReference type="Proteomes" id="UP001163046">
    <property type="component" value="Unassembled WGS sequence"/>
</dbReference>
<dbReference type="AlphaFoldDB" id="A0A9W9ZTJ0"/>
<dbReference type="EMBL" id="MU825875">
    <property type="protein sequence ID" value="KAJ7386869.1"/>
    <property type="molecule type" value="Genomic_DNA"/>
</dbReference>
<evidence type="ECO:0000256" key="1">
    <source>
        <dbReference type="SAM" id="MobiDB-lite"/>
    </source>
</evidence>
<sequence>MVESSTEPSERLDEIVQRCVREKLVNSRGGSSIHTLVNRTRNLIQSSASSTARRLGGEPNRSTGPAEFRPATSTALSASGSDRSLTGHPLRKRKAPATKQKVQVVPKTVYLLDKVIHEADSDEEDANDHDQEYIIKEEMFLVKGEFDLLTGAEEQGICEELKEVFRIKYPLISRKDFDFVKRDRNTIMTPVVTENHLWDFAHVNCKELIEGSFGDNEDDLPAMLTPVKDGLNVSAIIPPALPNDMPSTSSVVYWYIATGDLQQGLTRASCVDIHDGVLGDFVTRSDLQIREATASDIDVINQEEEFLTIVQNCGESASRKYIDSYLATATIPFGWDDVSDTKMLADIAVSSFNQAGSATMRGEKKPHTVPIVTTKLDSSQLKVKSRCFRIQFEELSPKYKGQEHCEREDALKKILDAVEMPEFAAIEEKL</sequence>
<protein>
    <submittedName>
        <fullName evidence="2">Uncharacterized protein</fullName>
    </submittedName>
</protein>
<feature type="compositionally biased region" description="Polar residues" evidence="1">
    <location>
        <begin position="71"/>
        <end position="84"/>
    </location>
</feature>
<evidence type="ECO:0000313" key="3">
    <source>
        <dbReference type="Proteomes" id="UP001163046"/>
    </source>
</evidence>
<evidence type="ECO:0000313" key="2">
    <source>
        <dbReference type="EMBL" id="KAJ7386869.1"/>
    </source>
</evidence>
<organism evidence="2 3">
    <name type="scientific">Desmophyllum pertusum</name>
    <dbReference type="NCBI Taxonomy" id="174260"/>
    <lineage>
        <taxon>Eukaryota</taxon>
        <taxon>Metazoa</taxon>
        <taxon>Cnidaria</taxon>
        <taxon>Anthozoa</taxon>
        <taxon>Hexacorallia</taxon>
        <taxon>Scleractinia</taxon>
        <taxon>Caryophylliina</taxon>
        <taxon>Caryophylliidae</taxon>
        <taxon>Desmophyllum</taxon>
    </lineage>
</organism>
<proteinExistence type="predicted"/>
<accession>A0A9W9ZTJ0</accession>
<reference evidence="2" key="1">
    <citation type="submission" date="2023-01" db="EMBL/GenBank/DDBJ databases">
        <title>Genome assembly of the deep-sea coral Lophelia pertusa.</title>
        <authorList>
            <person name="Herrera S."/>
            <person name="Cordes E."/>
        </authorList>
    </citation>
    <scope>NUCLEOTIDE SEQUENCE</scope>
    <source>
        <strain evidence="2">USNM1676648</strain>
        <tissue evidence="2">Polyp</tissue>
    </source>
</reference>
<keyword evidence="3" id="KW-1185">Reference proteome</keyword>
<name>A0A9W9ZTJ0_9CNID</name>
<feature type="region of interest" description="Disordered" evidence="1">
    <location>
        <begin position="44"/>
        <end position="100"/>
    </location>
</feature>